<name>A0AAD9IH24_PROWI</name>
<dbReference type="GO" id="GO:0004518">
    <property type="term" value="F:nuclease activity"/>
    <property type="evidence" value="ECO:0007669"/>
    <property type="project" value="InterPro"/>
</dbReference>
<proteinExistence type="inferred from homology"/>
<evidence type="ECO:0000256" key="2">
    <source>
        <dbReference type="ARBA" id="ARBA00025428"/>
    </source>
</evidence>
<comment type="similarity">
    <text evidence="1">Belongs to the bifunctional nuclease family.</text>
</comment>
<evidence type="ECO:0000313" key="5">
    <source>
        <dbReference type="EMBL" id="KAK2078364.1"/>
    </source>
</evidence>
<accession>A0AAD9IH24</accession>
<dbReference type="AlphaFoldDB" id="A0AAD9IH24"/>
<dbReference type="GO" id="GO:0005634">
    <property type="term" value="C:nucleus"/>
    <property type="evidence" value="ECO:0007669"/>
    <property type="project" value="TreeGrafter"/>
</dbReference>
<dbReference type="PANTHER" id="PTHR15160">
    <property type="entry name" value="VON HIPPEL-LINDAU PROTEIN"/>
    <property type="match status" value="1"/>
</dbReference>
<protein>
    <recommendedName>
        <fullName evidence="4">BFN domain-containing protein</fullName>
    </recommendedName>
</protein>
<sequence length="291" mass="31897">MESHYYRASLQLVQIADVPGSSTGHLLLMREGPRGIVDVERGLVLSVAGDTLAGIASLMQGRSADRPLSLDLLWSVLERGRELSRRDWRLQRVAIVALRGDAYIGRAFFGDASGQTAWDCDCRPSDGCWLSLKGRCPIYVHRRVWEDNASPLKELARQENPVTGAGAAGKAPESAAPAAAPAAPAEDPSPAAQLTSFKPSDPEVLKRLKMEMRVALKDEDYATAKRLRDHPFMRLHTQMVDAEKTGDLMTAQKLRDELSFRVAAYEQTGIVMDEEYGAEDEDFLGGGDDQA</sequence>
<dbReference type="GO" id="GO:0016567">
    <property type="term" value="P:protein ubiquitination"/>
    <property type="evidence" value="ECO:0007669"/>
    <property type="project" value="TreeGrafter"/>
</dbReference>
<feature type="region of interest" description="Disordered" evidence="3">
    <location>
        <begin position="162"/>
        <end position="200"/>
    </location>
</feature>
<gene>
    <name evidence="5" type="ORF">QBZ16_003204</name>
</gene>
<feature type="domain" description="BFN" evidence="4">
    <location>
        <begin position="5"/>
        <end position="152"/>
    </location>
</feature>
<evidence type="ECO:0000313" key="6">
    <source>
        <dbReference type="Proteomes" id="UP001255856"/>
    </source>
</evidence>
<comment type="function">
    <text evidence="2">Bifunctional nuclease with both RNase and DNase activities. Involved in basal defense response. Participates in abscisic acid-derived callose deposition following infection by a necrotrophic pathogen.</text>
</comment>
<feature type="compositionally biased region" description="Low complexity" evidence="3">
    <location>
        <begin position="168"/>
        <end position="192"/>
    </location>
</feature>
<evidence type="ECO:0000256" key="3">
    <source>
        <dbReference type="SAM" id="MobiDB-lite"/>
    </source>
</evidence>
<dbReference type="PANTHER" id="PTHR15160:SF1">
    <property type="entry name" value="VON HIPPEL-LINDAU DISEASE TUMOR SUPPRESSOR"/>
    <property type="match status" value="1"/>
</dbReference>
<reference evidence="5" key="1">
    <citation type="submission" date="2021-01" db="EMBL/GenBank/DDBJ databases">
        <authorList>
            <person name="Eckstrom K.M.E."/>
        </authorList>
    </citation>
    <scope>NUCLEOTIDE SEQUENCE</scope>
    <source>
        <strain evidence="5">UVCC 0001</strain>
    </source>
</reference>
<comment type="caution">
    <text evidence="5">The sequence shown here is derived from an EMBL/GenBank/DDBJ whole genome shotgun (WGS) entry which is preliminary data.</text>
</comment>
<dbReference type="GO" id="GO:0030891">
    <property type="term" value="C:VCB complex"/>
    <property type="evidence" value="ECO:0007669"/>
    <property type="project" value="TreeGrafter"/>
</dbReference>
<evidence type="ECO:0000259" key="4">
    <source>
        <dbReference type="PROSITE" id="PS51658"/>
    </source>
</evidence>
<dbReference type="Proteomes" id="UP001255856">
    <property type="component" value="Unassembled WGS sequence"/>
</dbReference>
<dbReference type="Pfam" id="PF02577">
    <property type="entry name" value="BFN_dom"/>
    <property type="match status" value="1"/>
</dbReference>
<dbReference type="Gene3D" id="3.10.690.10">
    <property type="entry name" value="Bifunctional nuclease domain"/>
    <property type="match status" value="1"/>
</dbReference>
<dbReference type="PROSITE" id="PS51658">
    <property type="entry name" value="BFN"/>
    <property type="match status" value="1"/>
</dbReference>
<dbReference type="InterPro" id="IPR036104">
    <property type="entry name" value="BFN_sf"/>
</dbReference>
<evidence type="ECO:0000256" key="1">
    <source>
        <dbReference type="ARBA" id="ARBA00009095"/>
    </source>
</evidence>
<organism evidence="5 6">
    <name type="scientific">Prototheca wickerhamii</name>
    <dbReference type="NCBI Taxonomy" id="3111"/>
    <lineage>
        <taxon>Eukaryota</taxon>
        <taxon>Viridiplantae</taxon>
        <taxon>Chlorophyta</taxon>
        <taxon>core chlorophytes</taxon>
        <taxon>Trebouxiophyceae</taxon>
        <taxon>Chlorellales</taxon>
        <taxon>Chlorellaceae</taxon>
        <taxon>Prototheca</taxon>
    </lineage>
</organism>
<keyword evidence="6" id="KW-1185">Reference proteome</keyword>
<dbReference type="EMBL" id="JASFZW010000004">
    <property type="protein sequence ID" value="KAK2078364.1"/>
    <property type="molecule type" value="Genomic_DNA"/>
</dbReference>
<dbReference type="SUPFAM" id="SSF103256">
    <property type="entry name" value="Hypothetical protein TM0160"/>
    <property type="match status" value="1"/>
</dbReference>
<dbReference type="InterPro" id="IPR003729">
    <property type="entry name" value="Bi_nuclease_dom"/>
</dbReference>